<dbReference type="GO" id="GO:0006506">
    <property type="term" value="P:GPI anchor biosynthetic process"/>
    <property type="evidence" value="ECO:0007669"/>
    <property type="project" value="UniProtKB-UniPathway"/>
</dbReference>
<keyword evidence="7 12" id="KW-0808">Transferase</keyword>
<evidence type="ECO:0000256" key="2">
    <source>
        <dbReference type="ARBA" id="ARBA00004687"/>
    </source>
</evidence>
<dbReference type="GO" id="GO:0005789">
    <property type="term" value="C:endoplasmic reticulum membrane"/>
    <property type="evidence" value="ECO:0007669"/>
    <property type="project" value="UniProtKB-SubCell"/>
</dbReference>
<feature type="transmembrane region" description="Helical" evidence="12">
    <location>
        <begin position="239"/>
        <end position="262"/>
    </location>
</feature>
<evidence type="ECO:0000313" key="14">
    <source>
        <dbReference type="Proteomes" id="UP000005627"/>
    </source>
</evidence>
<evidence type="ECO:0000256" key="4">
    <source>
        <dbReference type="ARBA" id="ARBA00013795"/>
    </source>
</evidence>
<evidence type="ECO:0000256" key="8">
    <source>
        <dbReference type="ARBA" id="ARBA00022692"/>
    </source>
</evidence>
<dbReference type="FunCoup" id="G8ZTR1">
    <property type="interactions" value="328"/>
</dbReference>
<dbReference type="RefSeq" id="XP_003681216.1">
    <property type="nucleotide sequence ID" value="XM_003681168.1"/>
</dbReference>
<dbReference type="STRING" id="1076872.G8ZTR1"/>
<dbReference type="EC" id="2.4.1.-" evidence="12"/>
<dbReference type="GO" id="GO:0120563">
    <property type="term" value="F:dol-P-Man:Man(1)GlcN-acyl-PI alpha-1,6-mannosyltransferase activity"/>
    <property type="evidence" value="ECO:0007669"/>
    <property type="project" value="EnsemblFungi"/>
</dbReference>
<feature type="transmembrane region" description="Helical" evidence="12">
    <location>
        <begin position="7"/>
        <end position="24"/>
    </location>
</feature>
<evidence type="ECO:0000256" key="3">
    <source>
        <dbReference type="ARBA" id="ARBA00008698"/>
    </source>
</evidence>
<evidence type="ECO:0000256" key="11">
    <source>
        <dbReference type="ARBA" id="ARBA00023136"/>
    </source>
</evidence>
<dbReference type="OrthoDB" id="10252502at2759"/>
<dbReference type="EMBL" id="HE616745">
    <property type="protein sequence ID" value="CCE92005.1"/>
    <property type="molecule type" value="Genomic_DNA"/>
</dbReference>
<keyword evidence="11 12" id="KW-0472">Membrane</keyword>
<comment type="similarity">
    <text evidence="3 12">Belongs to the PIGV family.</text>
</comment>
<dbReference type="HOGENOM" id="CLU_029048_0_0_1"/>
<evidence type="ECO:0000256" key="7">
    <source>
        <dbReference type="ARBA" id="ARBA00022679"/>
    </source>
</evidence>
<dbReference type="eggNOG" id="KOG2647">
    <property type="taxonomic scope" value="Eukaryota"/>
</dbReference>
<dbReference type="GeneID" id="11502439"/>
<dbReference type="PANTHER" id="PTHR12468">
    <property type="entry name" value="GPI MANNOSYLTRANSFERASE 2"/>
    <property type="match status" value="1"/>
</dbReference>
<protein>
    <recommendedName>
        <fullName evidence="4 12">GPI mannosyltransferase 2</fullName>
        <ecNumber evidence="12">2.4.1.-</ecNumber>
    </recommendedName>
</protein>
<dbReference type="AlphaFoldDB" id="G8ZTR1"/>
<evidence type="ECO:0000256" key="10">
    <source>
        <dbReference type="ARBA" id="ARBA00022989"/>
    </source>
</evidence>
<evidence type="ECO:0000256" key="1">
    <source>
        <dbReference type="ARBA" id="ARBA00004477"/>
    </source>
</evidence>
<proteinExistence type="inferred from homology"/>
<dbReference type="KEGG" id="tdl:TDEL_0D04210"/>
<comment type="pathway">
    <text evidence="2 12">Glycolipid biosynthesis; glycosylphosphatidylinositol-anchor biosynthesis.</text>
</comment>
<comment type="caution">
    <text evidence="12">Lacks conserved residue(s) required for the propagation of feature annotation.</text>
</comment>
<organism evidence="13 14">
    <name type="scientific">Torulaspora delbrueckii</name>
    <name type="common">Yeast</name>
    <name type="synonym">Candida colliculosa</name>
    <dbReference type="NCBI Taxonomy" id="4950"/>
    <lineage>
        <taxon>Eukaryota</taxon>
        <taxon>Fungi</taxon>
        <taxon>Dikarya</taxon>
        <taxon>Ascomycota</taxon>
        <taxon>Saccharomycotina</taxon>
        <taxon>Saccharomycetes</taxon>
        <taxon>Saccharomycetales</taxon>
        <taxon>Saccharomycetaceae</taxon>
        <taxon>Torulaspora</taxon>
    </lineage>
</organism>
<evidence type="ECO:0000256" key="9">
    <source>
        <dbReference type="ARBA" id="ARBA00022824"/>
    </source>
</evidence>
<keyword evidence="9 12" id="KW-0256">Endoplasmic reticulum</keyword>
<feature type="transmembrane region" description="Helical" evidence="12">
    <location>
        <begin position="314"/>
        <end position="334"/>
    </location>
</feature>
<evidence type="ECO:0000256" key="12">
    <source>
        <dbReference type="RuleBase" id="RU363112"/>
    </source>
</evidence>
<evidence type="ECO:0000256" key="5">
    <source>
        <dbReference type="ARBA" id="ARBA00022502"/>
    </source>
</evidence>
<gene>
    <name evidence="13" type="primary">TDEL0D04210</name>
    <name evidence="13" type="ORF">TDEL_0D04210</name>
</gene>
<dbReference type="GO" id="GO:0120097">
    <property type="term" value="C:glycosylphosphatidylinositol-mannosyltransferase II complex"/>
    <property type="evidence" value="ECO:0007669"/>
    <property type="project" value="EnsemblFungi"/>
</dbReference>
<dbReference type="UniPathway" id="UPA00196"/>
<dbReference type="Proteomes" id="UP000005627">
    <property type="component" value="Chromosome 4"/>
</dbReference>
<keyword evidence="6 12" id="KW-0328">Glycosyltransferase</keyword>
<dbReference type="Pfam" id="PF04188">
    <property type="entry name" value="Mannosyl_trans2"/>
    <property type="match status" value="1"/>
</dbReference>
<accession>G8ZTR1</accession>
<evidence type="ECO:0000256" key="6">
    <source>
        <dbReference type="ARBA" id="ARBA00022676"/>
    </source>
</evidence>
<name>G8ZTR1_TORDE</name>
<keyword evidence="5 12" id="KW-0337">GPI-anchor biosynthesis</keyword>
<feature type="transmembrane region" description="Helical" evidence="12">
    <location>
        <begin position="106"/>
        <end position="125"/>
    </location>
</feature>
<dbReference type="InterPro" id="IPR007315">
    <property type="entry name" value="PIG-V/Gpi18"/>
</dbReference>
<feature type="transmembrane region" description="Helical" evidence="12">
    <location>
        <begin position="406"/>
        <end position="425"/>
    </location>
</feature>
<evidence type="ECO:0000313" key="13">
    <source>
        <dbReference type="EMBL" id="CCE92005.1"/>
    </source>
</evidence>
<comment type="subcellular location">
    <subcellularLocation>
        <location evidence="1 12">Endoplasmic reticulum membrane</location>
        <topology evidence="1 12">Multi-pass membrane protein</topology>
    </subcellularLocation>
</comment>
<keyword evidence="8 12" id="KW-0812">Transmembrane</keyword>
<feature type="transmembrane region" description="Helical" evidence="12">
    <location>
        <begin position="346"/>
        <end position="366"/>
    </location>
</feature>
<dbReference type="PANTHER" id="PTHR12468:SF2">
    <property type="entry name" value="GPI MANNOSYLTRANSFERASE 2"/>
    <property type="match status" value="1"/>
</dbReference>
<comment type="function">
    <text evidence="12">Mannosyltransferase involved in glycosylphosphatidylinositol-anchor biosynthesis.</text>
</comment>
<keyword evidence="10 12" id="KW-1133">Transmembrane helix</keyword>
<keyword evidence="14" id="KW-1185">Reference proteome</keyword>
<dbReference type="InParanoid" id="G8ZTR1"/>
<reference evidence="13 14" key="1">
    <citation type="journal article" date="2011" name="Proc. Natl. Acad. Sci. U.S.A.">
        <title>Evolutionary erosion of yeast sex chromosomes by mating-type switching accidents.</title>
        <authorList>
            <person name="Gordon J.L."/>
            <person name="Armisen D."/>
            <person name="Proux-Wera E."/>
            <person name="Oheigeartaigh S.S."/>
            <person name="Byrne K.P."/>
            <person name="Wolfe K.H."/>
        </authorList>
    </citation>
    <scope>NUCLEOTIDE SEQUENCE [LARGE SCALE GENOMIC DNA]</scope>
    <source>
        <strain evidence="14">ATCC 10662 / CBS 1146 / NBRC 0425 / NCYC 2629 / NRRL Y-866</strain>
    </source>
</reference>
<sequence length="428" mass="49523">MIVRTSLVFVVSRLVLYGLIFLAPEGQFDTSTELTLNRLVADGSEDYWNRHLWNKLLSWDAVFFIKGMTSEDGIPEFEHEYAFSPLWIRFVRLCAGNNELYDVLKVGVLLENVLFFLSSIVLYYLTRRLFSQSNRESFYAKRLAGISTDLFIFTSASGFLTGIYSEPLSFALAFSGMLCRELSVEVTIPSGLDCMWSKWPLYILSSMCFSFATLNRPNCVLLGIYYIFDLLQLAKDKKVLKAVAFPLLAGVFLFICCVYQHYILPFDTFCPQRGGWCETQLSASLPFTSVNFYNHIQDHYWNVGFLKYWAINNIPNFLLAMPNIVVLLYSTIYFSKIYPHYRLKPLIIITQALLIMLIFFAHVQIINRVSSFIPLHLWYMADRILKTSYKQDDTRPIGDDKIVKAYIYWLALWIPLQTVLFACFLPPA</sequence>